<gene>
    <name evidence="1" type="ORF">HELGO_WM9638</name>
</gene>
<organism evidence="1">
    <name type="scientific">uncultured Sulfurovum sp</name>
    <dbReference type="NCBI Taxonomy" id="269237"/>
    <lineage>
        <taxon>Bacteria</taxon>
        <taxon>Pseudomonadati</taxon>
        <taxon>Campylobacterota</taxon>
        <taxon>Epsilonproteobacteria</taxon>
        <taxon>Campylobacterales</taxon>
        <taxon>Sulfurovaceae</taxon>
        <taxon>Sulfurovum</taxon>
        <taxon>environmental samples</taxon>
    </lineage>
</organism>
<protein>
    <submittedName>
        <fullName evidence="1">Uncharacterized protein</fullName>
    </submittedName>
</protein>
<dbReference type="EMBL" id="CACVAS010000168">
    <property type="protein sequence ID" value="CAA6827996.1"/>
    <property type="molecule type" value="Genomic_DNA"/>
</dbReference>
<dbReference type="AlphaFoldDB" id="A0A6S6U4S2"/>
<reference evidence="1" key="1">
    <citation type="submission" date="2020-01" db="EMBL/GenBank/DDBJ databases">
        <authorList>
            <person name="Meier V. D."/>
            <person name="Meier V D."/>
        </authorList>
    </citation>
    <scope>NUCLEOTIDE SEQUENCE</scope>
    <source>
        <strain evidence="1">HLG_WM_MAG_01</strain>
    </source>
</reference>
<name>A0A6S6U4S2_9BACT</name>
<sequence>MIVQLKQSVPDTLQKEYTKQLLHLKKNKQYVVLGVSLDKFRVVNEGGNPTLFLRVLFDIVDDCIDNDWVIKTGKYNEKYPDEFDTGIYMSPKEFKTPGFYFQYLFDYDPKTVNIFLEYITKHNIISVADLAYAPKFRKEYYKILLKKIDDYCPVCLPPPF</sequence>
<proteinExistence type="predicted"/>
<evidence type="ECO:0000313" key="1">
    <source>
        <dbReference type="EMBL" id="CAA6827996.1"/>
    </source>
</evidence>
<accession>A0A6S6U4S2</accession>